<keyword evidence="5" id="KW-0998">Cell outer membrane</keyword>
<dbReference type="Proteomes" id="UP000824023">
    <property type="component" value="Unassembled WGS sequence"/>
</dbReference>
<feature type="signal peptide" evidence="6">
    <location>
        <begin position="1"/>
        <end position="24"/>
    </location>
</feature>
<dbReference type="Gene3D" id="1.25.40.10">
    <property type="entry name" value="Tetratricopeptide repeat domain"/>
    <property type="match status" value="1"/>
</dbReference>
<keyword evidence="3 6" id="KW-0732">Signal</keyword>
<reference evidence="9" key="1">
    <citation type="journal article" date="2021" name="PeerJ">
        <title>Extensive microbial diversity within the chicken gut microbiome revealed by metagenomics and culture.</title>
        <authorList>
            <person name="Gilroy R."/>
            <person name="Ravi A."/>
            <person name="Getino M."/>
            <person name="Pursley I."/>
            <person name="Horton D.L."/>
            <person name="Alikhan N.F."/>
            <person name="Baker D."/>
            <person name="Gharbi K."/>
            <person name="Hall N."/>
            <person name="Watson M."/>
            <person name="Adriaenssens E.M."/>
            <person name="Foster-Nyarko E."/>
            <person name="Jarju S."/>
            <person name="Secka A."/>
            <person name="Antonio M."/>
            <person name="Oren A."/>
            <person name="Chaudhuri R.R."/>
            <person name="La Ragione R."/>
            <person name="Hildebrand F."/>
            <person name="Pallen M.J."/>
        </authorList>
    </citation>
    <scope>NUCLEOTIDE SEQUENCE</scope>
    <source>
        <strain evidence="9">ChiHjej12B11-24981</strain>
    </source>
</reference>
<evidence type="ECO:0000256" key="1">
    <source>
        <dbReference type="ARBA" id="ARBA00004442"/>
    </source>
</evidence>
<evidence type="ECO:0000313" key="9">
    <source>
        <dbReference type="EMBL" id="HIZ01587.1"/>
    </source>
</evidence>
<dbReference type="InterPro" id="IPR011990">
    <property type="entry name" value="TPR-like_helical_dom_sf"/>
</dbReference>
<dbReference type="Pfam" id="PF14322">
    <property type="entry name" value="SusD-like_3"/>
    <property type="match status" value="1"/>
</dbReference>
<evidence type="ECO:0000313" key="10">
    <source>
        <dbReference type="Proteomes" id="UP000824023"/>
    </source>
</evidence>
<evidence type="ECO:0000256" key="6">
    <source>
        <dbReference type="SAM" id="SignalP"/>
    </source>
</evidence>
<organism evidence="9 10">
    <name type="scientific">Candidatus Bacteroides merdipullorum</name>
    <dbReference type="NCBI Taxonomy" id="2838474"/>
    <lineage>
        <taxon>Bacteria</taxon>
        <taxon>Pseudomonadati</taxon>
        <taxon>Bacteroidota</taxon>
        <taxon>Bacteroidia</taxon>
        <taxon>Bacteroidales</taxon>
        <taxon>Bacteroidaceae</taxon>
        <taxon>Bacteroides</taxon>
    </lineage>
</organism>
<dbReference type="PROSITE" id="PS51257">
    <property type="entry name" value="PROKAR_LIPOPROTEIN"/>
    <property type="match status" value="1"/>
</dbReference>
<feature type="chain" id="PRO_5039172221" evidence="6">
    <location>
        <begin position="25"/>
        <end position="545"/>
    </location>
</feature>
<comment type="similarity">
    <text evidence="2">Belongs to the SusD family.</text>
</comment>
<feature type="domain" description="SusD-like N-terminal" evidence="8">
    <location>
        <begin position="97"/>
        <end position="235"/>
    </location>
</feature>
<dbReference type="Pfam" id="PF07980">
    <property type="entry name" value="SusD_RagB"/>
    <property type="match status" value="1"/>
</dbReference>
<feature type="domain" description="RagB/SusD" evidence="7">
    <location>
        <begin position="356"/>
        <end position="545"/>
    </location>
</feature>
<dbReference type="AlphaFoldDB" id="A0A9D2A3S7"/>
<evidence type="ECO:0000256" key="5">
    <source>
        <dbReference type="ARBA" id="ARBA00023237"/>
    </source>
</evidence>
<evidence type="ECO:0000259" key="7">
    <source>
        <dbReference type="Pfam" id="PF07980"/>
    </source>
</evidence>
<reference evidence="9" key="2">
    <citation type="submission" date="2021-04" db="EMBL/GenBank/DDBJ databases">
        <authorList>
            <person name="Gilroy R."/>
        </authorList>
    </citation>
    <scope>NUCLEOTIDE SEQUENCE</scope>
    <source>
        <strain evidence="9">ChiHjej12B11-24981</strain>
    </source>
</reference>
<name>A0A9D2A3S7_9BACE</name>
<dbReference type="CDD" id="cd08977">
    <property type="entry name" value="SusD"/>
    <property type="match status" value="1"/>
</dbReference>
<comment type="subcellular location">
    <subcellularLocation>
        <location evidence="1">Cell outer membrane</location>
    </subcellularLocation>
</comment>
<evidence type="ECO:0000256" key="4">
    <source>
        <dbReference type="ARBA" id="ARBA00023136"/>
    </source>
</evidence>
<proteinExistence type="inferred from homology"/>
<evidence type="ECO:0000259" key="8">
    <source>
        <dbReference type="Pfam" id="PF14322"/>
    </source>
</evidence>
<evidence type="ECO:0000256" key="3">
    <source>
        <dbReference type="ARBA" id="ARBA00022729"/>
    </source>
</evidence>
<dbReference type="InterPro" id="IPR012944">
    <property type="entry name" value="SusD_RagB_dom"/>
</dbReference>
<keyword evidence="4" id="KW-0472">Membrane</keyword>
<dbReference type="EMBL" id="DXCK01000070">
    <property type="protein sequence ID" value="HIZ01587.1"/>
    <property type="molecule type" value="Genomic_DNA"/>
</dbReference>
<gene>
    <name evidence="9" type="ORF">H9819_04940</name>
</gene>
<dbReference type="SUPFAM" id="SSF48452">
    <property type="entry name" value="TPR-like"/>
    <property type="match status" value="1"/>
</dbReference>
<protein>
    <submittedName>
        <fullName evidence="9">RagB/SusD family nutrient uptake outer membrane protein</fullName>
    </submittedName>
</protein>
<comment type="caution">
    <text evidence="9">The sequence shown here is derived from an EMBL/GenBank/DDBJ whole genome shotgun (WGS) entry which is preliminary data.</text>
</comment>
<dbReference type="Gene3D" id="1.25.40.390">
    <property type="match status" value="1"/>
</dbReference>
<dbReference type="GO" id="GO:0009279">
    <property type="term" value="C:cell outer membrane"/>
    <property type="evidence" value="ECO:0007669"/>
    <property type="project" value="UniProtKB-SubCell"/>
</dbReference>
<evidence type="ECO:0000256" key="2">
    <source>
        <dbReference type="ARBA" id="ARBA00006275"/>
    </source>
</evidence>
<accession>A0A9D2A3S7</accession>
<dbReference type="Gene3D" id="1.10.3780.10">
    <property type="entry name" value="SusD-like"/>
    <property type="match status" value="1"/>
</dbReference>
<sequence length="545" mass="59771">MKLKYIAASMLAAGLVTFSGCVNDLDVFPLDPDVVTSNVAYDSAESYTMALNKIYSVWSLSGQDGDTSSDISGLDPGNTVLLRCWFTLQTTPSDEAKNAWGDAWVSSMNTMTWTTAQVEPIEGAYQRAMYIVALVNDFMNNIGNAPAEIPQAQYAAEARFCRALAYYSLMDLFGRPPFITEENYSLNPGQLATRADYFNWIESELTTIYNDLPAKAEYGRAGQAAVDALLSRMYLNAEVYTGTPRYDDCIARCNNVFKAGYSLADNYAELFMADNGENPNANKEIIFPVMADGETTRSYGPGVFVLATRASSPEDGTASGIGSGWAGFRATGNLTRAFEFPSDDESTWTDDNILDKRGIFYGDGKAVDITTSYNTFDTQGWTVLKFVNRNSDGTLGKNATFVDMDFPLFRLGEIYLNYAEAVARGGQGGSMETAVGYINELRARGYGDHNHDIGSAWLTANATVGGTTTSVQYGNLLNERQREMYFECTRRTDLIRFGLFTTGSYLWVEKGGTPTGVGVDDHYNLYPIPTTDLSVNGSLEQNPGY</sequence>
<dbReference type="InterPro" id="IPR033985">
    <property type="entry name" value="SusD-like_N"/>
</dbReference>